<dbReference type="STRING" id="1123062.SAMN02745775_13010"/>
<sequence>MTRPLRTLALAGCGWLALLGFAHAQGETEEALSRDLTINQRPVYQFVQQQQQAQAQRPPQLRVPVAAWTDRVDATFRIGEPVAINVRPEREAHITVLNIGSSGRATVLFPNQFQRDSRVRAGQVLTLGGPGAGYNIVPQGPAGVEMVHVVASTRPLSVPELTQLAAQPGASPFVSLGRSADEVTRDLAVQATGPTAVAQQASGGMATLLIRVLAQPTVAAPAPAPAATAQSAQLLALLQQLGIPAAAQPAAPVAAPPALAAPAAAVVLPSGFAPPPVVIRTDRSVYRETDAVQITVAALADCRLTLLNIGPTGNVAQLFPNPAQPEALLRAGQVVMVPPPNSGVVIHPRGPSGMETIVGLCAQSGSEPASAPLMLTAQRDLGAVSQAVVAPTPAVPAIASAATVYFVRP</sequence>
<evidence type="ECO:0000259" key="2">
    <source>
        <dbReference type="Pfam" id="PF14326"/>
    </source>
</evidence>
<keyword evidence="1" id="KW-0732">Signal</keyword>
<organism evidence="3 4">
    <name type="scientific">Falsiroseomonas stagni DSM 19981</name>
    <dbReference type="NCBI Taxonomy" id="1123062"/>
    <lineage>
        <taxon>Bacteria</taxon>
        <taxon>Pseudomonadati</taxon>
        <taxon>Pseudomonadota</taxon>
        <taxon>Alphaproteobacteria</taxon>
        <taxon>Acetobacterales</taxon>
        <taxon>Roseomonadaceae</taxon>
        <taxon>Falsiroseomonas</taxon>
    </lineage>
</organism>
<protein>
    <recommendedName>
        <fullName evidence="2">DUF4384 domain-containing protein</fullName>
    </recommendedName>
</protein>
<dbReference type="RefSeq" id="WP_139226238.1">
    <property type="nucleotide sequence ID" value="NZ_FOSQ01000030.1"/>
</dbReference>
<proteinExistence type="predicted"/>
<keyword evidence="4" id="KW-1185">Reference proteome</keyword>
<feature type="signal peptide" evidence="1">
    <location>
        <begin position="1"/>
        <end position="24"/>
    </location>
</feature>
<dbReference type="PANTHER" id="PTHR36194">
    <property type="entry name" value="S-LAYER-LIKE PROTEIN"/>
    <property type="match status" value="1"/>
</dbReference>
<evidence type="ECO:0000313" key="3">
    <source>
        <dbReference type="EMBL" id="SFL16091.1"/>
    </source>
</evidence>
<dbReference type="AlphaFoldDB" id="A0A1I4FI15"/>
<feature type="domain" description="DUF4384" evidence="2">
    <location>
        <begin position="75"/>
        <end position="155"/>
    </location>
</feature>
<feature type="domain" description="DUF4384" evidence="2">
    <location>
        <begin position="285"/>
        <end position="362"/>
    </location>
</feature>
<dbReference type="Pfam" id="PF14326">
    <property type="entry name" value="DUF4384"/>
    <property type="match status" value="2"/>
</dbReference>
<dbReference type="EMBL" id="FOSQ01000030">
    <property type="protein sequence ID" value="SFL16091.1"/>
    <property type="molecule type" value="Genomic_DNA"/>
</dbReference>
<gene>
    <name evidence="3" type="ORF">SAMN02745775_13010</name>
</gene>
<name>A0A1I4FI15_9PROT</name>
<feature type="chain" id="PRO_5011624479" description="DUF4384 domain-containing protein" evidence="1">
    <location>
        <begin position="25"/>
        <end position="409"/>
    </location>
</feature>
<reference evidence="3 4" key="1">
    <citation type="submission" date="2016-10" db="EMBL/GenBank/DDBJ databases">
        <authorList>
            <person name="de Groot N.N."/>
        </authorList>
    </citation>
    <scope>NUCLEOTIDE SEQUENCE [LARGE SCALE GENOMIC DNA]</scope>
    <source>
        <strain evidence="3 4">DSM 19981</strain>
    </source>
</reference>
<dbReference type="Proteomes" id="UP000199473">
    <property type="component" value="Unassembled WGS sequence"/>
</dbReference>
<evidence type="ECO:0000313" key="4">
    <source>
        <dbReference type="Proteomes" id="UP000199473"/>
    </source>
</evidence>
<dbReference type="PANTHER" id="PTHR36194:SF1">
    <property type="entry name" value="S-LAYER-LIKE PROTEIN"/>
    <property type="match status" value="1"/>
</dbReference>
<evidence type="ECO:0000256" key="1">
    <source>
        <dbReference type="SAM" id="SignalP"/>
    </source>
</evidence>
<dbReference type="InterPro" id="IPR025493">
    <property type="entry name" value="DUF4384"/>
</dbReference>
<dbReference type="OrthoDB" id="9811281at2"/>
<accession>A0A1I4FI15</accession>